<reference evidence="2" key="1">
    <citation type="journal article" date="2020" name="Stud. Mycol.">
        <title>101 Dothideomycetes genomes: a test case for predicting lifestyles and emergence of pathogens.</title>
        <authorList>
            <person name="Haridas S."/>
            <person name="Albert R."/>
            <person name="Binder M."/>
            <person name="Bloem J."/>
            <person name="Labutti K."/>
            <person name="Salamov A."/>
            <person name="Andreopoulos B."/>
            <person name="Baker S."/>
            <person name="Barry K."/>
            <person name="Bills G."/>
            <person name="Bluhm B."/>
            <person name="Cannon C."/>
            <person name="Castanera R."/>
            <person name="Culley D."/>
            <person name="Daum C."/>
            <person name="Ezra D."/>
            <person name="Gonzalez J."/>
            <person name="Henrissat B."/>
            <person name="Kuo A."/>
            <person name="Liang C."/>
            <person name="Lipzen A."/>
            <person name="Lutzoni F."/>
            <person name="Magnuson J."/>
            <person name="Mondo S."/>
            <person name="Nolan M."/>
            <person name="Ohm R."/>
            <person name="Pangilinan J."/>
            <person name="Park H.-J."/>
            <person name="Ramirez L."/>
            <person name="Alfaro M."/>
            <person name="Sun H."/>
            <person name="Tritt A."/>
            <person name="Yoshinaga Y."/>
            <person name="Zwiers L.-H."/>
            <person name="Turgeon B."/>
            <person name="Goodwin S."/>
            <person name="Spatafora J."/>
            <person name="Crous P."/>
            <person name="Grigoriev I."/>
        </authorList>
    </citation>
    <scope>NUCLEOTIDE SEQUENCE</scope>
    <source>
        <strain evidence="2">CBS 269.34</strain>
    </source>
</reference>
<evidence type="ECO:0000313" key="3">
    <source>
        <dbReference type="Proteomes" id="UP000799750"/>
    </source>
</evidence>
<dbReference type="AlphaFoldDB" id="A0A6A6RF69"/>
<gene>
    <name evidence="2" type="ORF">BU16DRAFT_554177</name>
</gene>
<dbReference type="Proteomes" id="UP000799750">
    <property type="component" value="Unassembled WGS sequence"/>
</dbReference>
<feature type="compositionally biased region" description="Basic and acidic residues" evidence="1">
    <location>
        <begin position="223"/>
        <end position="234"/>
    </location>
</feature>
<keyword evidence="3" id="KW-1185">Reference proteome</keyword>
<name>A0A6A6RF69_9PEZI</name>
<protein>
    <submittedName>
        <fullName evidence="2">Uncharacterized protein</fullName>
    </submittedName>
</protein>
<accession>A0A6A6RF69</accession>
<evidence type="ECO:0000256" key="1">
    <source>
        <dbReference type="SAM" id="MobiDB-lite"/>
    </source>
</evidence>
<dbReference type="EMBL" id="MU004181">
    <property type="protein sequence ID" value="KAF2502107.1"/>
    <property type="molecule type" value="Genomic_DNA"/>
</dbReference>
<proteinExistence type="predicted"/>
<feature type="region of interest" description="Disordered" evidence="1">
    <location>
        <begin position="223"/>
        <end position="280"/>
    </location>
</feature>
<evidence type="ECO:0000313" key="2">
    <source>
        <dbReference type="EMBL" id="KAF2502107.1"/>
    </source>
</evidence>
<organism evidence="2 3">
    <name type="scientific">Lophium mytilinum</name>
    <dbReference type="NCBI Taxonomy" id="390894"/>
    <lineage>
        <taxon>Eukaryota</taxon>
        <taxon>Fungi</taxon>
        <taxon>Dikarya</taxon>
        <taxon>Ascomycota</taxon>
        <taxon>Pezizomycotina</taxon>
        <taxon>Dothideomycetes</taxon>
        <taxon>Pleosporomycetidae</taxon>
        <taxon>Mytilinidiales</taxon>
        <taxon>Mytilinidiaceae</taxon>
        <taxon>Lophium</taxon>
    </lineage>
</organism>
<sequence>MAERQALLSWRAKKKPTHPIRLRFAPNGLFLTLSSRRREDLPQLRSTRDVRLSASPELAFAGGRELEFRFREGFHARQLRLPRPDVPAIMGQLPSPQGNPHASQAPQGITLIPTQVPTFHLSSSAGTANRISGLLEAAAKTKSAIQKTLLGLPIAQNGRISAHFPDVSAQDAKLEGCLKRIGELEKKDEAAEKGHEGHRTARDFISFEVNSFWMLRRKEAEEPLKEVKKKEKSTPEQADLQPSRVSIPSHLRYQGEKKTVLDPQGSRANVLGDSRSASWC</sequence>